<dbReference type="AlphaFoldDB" id="A0ABD0JNP6"/>
<evidence type="ECO:0000313" key="3">
    <source>
        <dbReference type="EMBL" id="KAK7476616.1"/>
    </source>
</evidence>
<evidence type="ECO:0000313" key="4">
    <source>
        <dbReference type="Proteomes" id="UP001519460"/>
    </source>
</evidence>
<name>A0ABD0JNP6_9CAEN</name>
<feature type="compositionally biased region" description="Polar residues" evidence="1">
    <location>
        <begin position="164"/>
        <end position="178"/>
    </location>
</feature>
<proteinExistence type="predicted"/>
<feature type="region of interest" description="Disordered" evidence="1">
    <location>
        <begin position="152"/>
        <end position="178"/>
    </location>
</feature>
<dbReference type="EMBL" id="JACVVK020000371">
    <property type="protein sequence ID" value="KAK7476616.1"/>
    <property type="molecule type" value="Genomic_DNA"/>
</dbReference>
<evidence type="ECO:0000256" key="1">
    <source>
        <dbReference type="SAM" id="MobiDB-lite"/>
    </source>
</evidence>
<comment type="caution">
    <text evidence="3">The sequence shown here is derived from an EMBL/GenBank/DDBJ whole genome shotgun (WGS) entry which is preliminary data.</text>
</comment>
<accession>A0ABD0JNP6</accession>
<sequence>MQIFLIMLVHVTVWVLCFFSPPQNRQTKFRTSALADPYNTADQPVNLVVSESEYQYAVDLSSSTNRHTPSAATAISPPPSGIACDRAGPSYYVVPHEWDMSSLSPYGPPVPQQLMPSFMYALSTWQFQQQYLSPVDPYSYLARPAAPVHQQLVLNSSPPPEPNQFGSSGQCLSSVHKH</sequence>
<keyword evidence="2" id="KW-0732">Signal</keyword>
<keyword evidence="4" id="KW-1185">Reference proteome</keyword>
<protein>
    <submittedName>
        <fullName evidence="3">Uncharacterized protein</fullName>
    </submittedName>
</protein>
<organism evidence="3 4">
    <name type="scientific">Batillaria attramentaria</name>
    <dbReference type="NCBI Taxonomy" id="370345"/>
    <lineage>
        <taxon>Eukaryota</taxon>
        <taxon>Metazoa</taxon>
        <taxon>Spiralia</taxon>
        <taxon>Lophotrochozoa</taxon>
        <taxon>Mollusca</taxon>
        <taxon>Gastropoda</taxon>
        <taxon>Caenogastropoda</taxon>
        <taxon>Sorbeoconcha</taxon>
        <taxon>Cerithioidea</taxon>
        <taxon>Batillariidae</taxon>
        <taxon>Batillaria</taxon>
    </lineage>
</organism>
<evidence type="ECO:0000256" key="2">
    <source>
        <dbReference type="SAM" id="SignalP"/>
    </source>
</evidence>
<feature type="chain" id="PRO_5044891165" evidence="2">
    <location>
        <begin position="18"/>
        <end position="178"/>
    </location>
</feature>
<gene>
    <name evidence="3" type="ORF">BaRGS_00032162</name>
</gene>
<feature type="signal peptide" evidence="2">
    <location>
        <begin position="1"/>
        <end position="17"/>
    </location>
</feature>
<dbReference type="Proteomes" id="UP001519460">
    <property type="component" value="Unassembled WGS sequence"/>
</dbReference>
<reference evidence="3 4" key="1">
    <citation type="journal article" date="2023" name="Sci. Data">
        <title>Genome assembly of the Korean intertidal mud-creeper Batillaria attramentaria.</title>
        <authorList>
            <person name="Patra A.K."/>
            <person name="Ho P.T."/>
            <person name="Jun S."/>
            <person name="Lee S.J."/>
            <person name="Kim Y."/>
            <person name="Won Y.J."/>
        </authorList>
    </citation>
    <scope>NUCLEOTIDE SEQUENCE [LARGE SCALE GENOMIC DNA]</scope>
    <source>
        <strain evidence="3">Wonlab-2016</strain>
    </source>
</reference>